<feature type="compositionally biased region" description="Low complexity" evidence="1">
    <location>
        <begin position="610"/>
        <end position="630"/>
    </location>
</feature>
<feature type="non-terminal residue" evidence="3">
    <location>
        <position position="1"/>
    </location>
</feature>
<dbReference type="SUPFAM" id="SSF50998">
    <property type="entry name" value="Quinoprotein alcohol dehydrogenase-like"/>
    <property type="match status" value="1"/>
</dbReference>
<proteinExistence type="predicted"/>
<sequence>AQPGLGAGPAGPPRGVSGDGTGGDPARTPRALLLEAGSEWVRGATAAWQRGALSNFDYLLFCNLAAGRSFSDLAQYPVFPWVLADYASEALDLDKPGAFRDLTKPVGALNPARLAAARARYADMRDCTDDPPFLYGTHYSCPSYVLYWLVRAAPGHMLRLQGGRFDAPDRLFASVAGAWTSALANPADVKELIPEFYLPGAAGFLRNGLGLALGARQDGRPVGDVELPPWARGSPERFLSLQRAALEAPVVSANLHHWLDLVFGWKQRGAAALQAGNVFRHLTYEGAVDLEAMEKQNPGEAALLRLQIEEYGQTPRQLFDAPHPRRLVAPRAWDANGETPGATLAPSLSVGGPAPIPSAPTATSDGMAGLCLSLMASVLAAREEEGARAEPFTDDSQLALLDALDLVPGSVGVVEGGDGAEDLGLRGGTAPSDTQDQHPASPVLPPLARAPGVSAQWPPAPAPAGVEPAPSPDPRARLGAFNAVSARLGSLRAAALDAAAASRPSSMFRGLFDRRASVEAEAAGVAAQGSPATPSESGAEPAESQQRAAAGAAQSAGRVQSAEETGPSTAAGPTGRPKSVQPVGPKRVSSPEDAPLHQTPLVWKGRRHGAAASAAPPSSSGSASPLSSLDSDSEEDGGPGMVAETEAPAPAALAPWWDDLVTLAVPPGLASPHASPQASPRPRDAKVLHRLTFGPAHGVTALAVAAGDGARNGTPTAFAATQSGQIRAVELESGKQVRCASLSAQPLTCLALARPDPRGHPLALAGGYDGEVRAYCARTGCSAGGWVPGDDAVSALCTLGSGVVVATASGGLAAWETGGGRHPWRPVGRSLGGGGAVLPLLDLEGLQGEGAWSLAALPAGSHPGPLILAGTEAGAVLGWDPRRGGAPAWRSVLGQDIVAGLSVDAGSAPRVSAAAADGRLRLLDLRRGGAVMASAALGRPLLCAACPGPGWTAAGDEEGAAWLWRAPGGGRPARAWRGEAGDALNALALGPPGPDGSPRVALFGTEGGSLLCVDLGL</sequence>
<feature type="domain" description="BEACH" evidence="2">
    <location>
        <begin position="33"/>
        <end position="326"/>
    </location>
</feature>
<dbReference type="CDD" id="cd06071">
    <property type="entry name" value="Beach"/>
    <property type="match status" value="1"/>
</dbReference>
<dbReference type="SUPFAM" id="SSF81837">
    <property type="entry name" value="BEACH domain"/>
    <property type="match status" value="1"/>
</dbReference>
<dbReference type="SMART" id="SM01026">
    <property type="entry name" value="Beach"/>
    <property type="match status" value="1"/>
</dbReference>
<feature type="region of interest" description="Disordered" evidence="1">
    <location>
        <begin position="1"/>
        <end position="28"/>
    </location>
</feature>
<dbReference type="InterPro" id="IPR050865">
    <property type="entry name" value="BEACH_Domain"/>
</dbReference>
<evidence type="ECO:0000256" key="1">
    <source>
        <dbReference type="SAM" id="MobiDB-lite"/>
    </source>
</evidence>
<dbReference type="PANTHER" id="PTHR13743:SF123">
    <property type="entry name" value="PROTEIN FAN"/>
    <property type="match status" value="1"/>
</dbReference>
<dbReference type="InterPro" id="IPR000409">
    <property type="entry name" value="BEACH_dom"/>
</dbReference>
<feature type="compositionally biased region" description="Low complexity" evidence="1">
    <location>
        <begin position="522"/>
        <end position="532"/>
    </location>
</feature>
<dbReference type="PANTHER" id="PTHR13743">
    <property type="entry name" value="BEIGE/BEACH-RELATED"/>
    <property type="match status" value="1"/>
</dbReference>
<feature type="region of interest" description="Disordered" evidence="1">
    <location>
        <begin position="417"/>
        <end position="474"/>
    </location>
</feature>
<dbReference type="Gene3D" id="2.130.10.10">
    <property type="entry name" value="YVTN repeat-like/Quinoprotein amine dehydrogenase"/>
    <property type="match status" value="2"/>
</dbReference>
<protein>
    <recommendedName>
        <fullName evidence="2">BEACH domain-containing protein</fullName>
    </recommendedName>
</protein>
<feature type="region of interest" description="Disordered" evidence="1">
    <location>
        <begin position="522"/>
        <end position="644"/>
    </location>
</feature>
<dbReference type="PROSITE" id="PS50197">
    <property type="entry name" value="BEACH"/>
    <property type="match status" value="1"/>
</dbReference>
<name>A0A1D1ZVC4_AUXPR</name>
<dbReference type="EMBL" id="GDKF01007733">
    <property type="protein sequence ID" value="JAT70889.1"/>
    <property type="molecule type" value="Transcribed_RNA"/>
</dbReference>
<gene>
    <name evidence="3" type="ORF">g.76589</name>
</gene>
<dbReference type="Gene3D" id="1.10.1540.10">
    <property type="entry name" value="BEACH domain"/>
    <property type="match status" value="1"/>
</dbReference>
<feature type="compositionally biased region" description="Low complexity" evidence="1">
    <location>
        <begin position="542"/>
        <end position="562"/>
    </location>
</feature>
<reference evidence="3" key="1">
    <citation type="submission" date="2015-08" db="EMBL/GenBank/DDBJ databases">
        <authorList>
            <person name="Babu N.S."/>
            <person name="Beckwith C.J."/>
            <person name="Beseler K.G."/>
            <person name="Brison A."/>
            <person name="Carone J.V."/>
            <person name="Caskin T.P."/>
            <person name="Diamond M."/>
            <person name="Durham M.E."/>
            <person name="Foxe J.M."/>
            <person name="Go M."/>
            <person name="Henderson B.A."/>
            <person name="Jones I.B."/>
            <person name="McGettigan J.A."/>
            <person name="Micheletti S.J."/>
            <person name="Nasrallah M.E."/>
            <person name="Ortiz D."/>
            <person name="Piller C.R."/>
            <person name="Privatt S.R."/>
            <person name="Schneider S.L."/>
            <person name="Sharp S."/>
            <person name="Smith T.C."/>
            <person name="Stanton J.D."/>
            <person name="Ullery H.E."/>
            <person name="Wilson R.J."/>
            <person name="Serrano M.G."/>
            <person name="Buck G."/>
            <person name="Lee V."/>
            <person name="Wang Y."/>
            <person name="Carvalho R."/>
            <person name="Voegtly L."/>
            <person name="Shi R."/>
            <person name="Duckworth R."/>
            <person name="Johnson A."/>
            <person name="Loviza R."/>
            <person name="Walstead R."/>
            <person name="Shah Z."/>
            <person name="Kiflezghi M."/>
            <person name="Wade K."/>
            <person name="Ball S.L."/>
            <person name="Bradley K.W."/>
            <person name="Asai D.J."/>
            <person name="Bowman C.A."/>
            <person name="Russell D.A."/>
            <person name="Pope W.H."/>
            <person name="Jacobs-Sera D."/>
            <person name="Hendrix R.W."/>
            <person name="Hatfull G.F."/>
        </authorList>
    </citation>
    <scope>NUCLEOTIDE SEQUENCE</scope>
</reference>
<dbReference type="InterPro" id="IPR036372">
    <property type="entry name" value="BEACH_dom_sf"/>
</dbReference>
<evidence type="ECO:0000313" key="3">
    <source>
        <dbReference type="EMBL" id="JAT70889.1"/>
    </source>
</evidence>
<evidence type="ECO:0000259" key="2">
    <source>
        <dbReference type="PROSITE" id="PS50197"/>
    </source>
</evidence>
<accession>A0A1D1ZVC4</accession>
<feature type="region of interest" description="Disordered" evidence="1">
    <location>
        <begin position="333"/>
        <end position="362"/>
    </location>
</feature>
<dbReference type="InterPro" id="IPR015943">
    <property type="entry name" value="WD40/YVTN_repeat-like_dom_sf"/>
</dbReference>
<organism evidence="3">
    <name type="scientific">Auxenochlorella protothecoides</name>
    <name type="common">Green microalga</name>
    <name type="synonym">Chlorella protothecoides</name>
    <dbReference type="NCBI Taxonomy" id="3075"/>
    <lineage>
        <taxon>Eukaryota</taxon>
        <taxon>Viridiplantae</taxon>
        <taxon>Chlorophyta</taxon>
        <taxon>core chlorophytes</taxon>
        <taxon>Trebouxiophyceae</taxon>
        <taxon>Chlorellales</taxon>
        <taxon>Chlorellaceae</taxon>
        <taxon>Auxenochlorella</taxon>
    </lineage>
</organism>
<dbReference type="InterPro" id="IPR011047">
    <property type="entry name" value="Quinoprotein_ADH-like_sf"/>
</dbReference>
<dbReference type="Pfam" id="PF02138">
    <property type="entry name" value="Beach"/>
    <property type="match status" value="1"/>
</dbReference>
<dbReference type="AlphaFoldDB" id="A0A1D1ZVC4"/>